<evidence type="ECO:0000259" key="10">
    <source>
        <dbReference type="PROSITE" id="PS50942"/>
    </source>
</evidence>
<feature type="region of interest" description="Disordered" evidence="9">
    <location>
        <begin position="485"/>
        <end position="528"/>
    </location>
</feature>
<evidence type="ECO:0000256" key="7">
    <source>
        <dbReference type="ARBA" id="ARBA00023176"/>
    </source>
</evidence>
<dbReference type="PROSITE" id="PS50942">
    <property type="entry name" value="ENTH"/>
    <property type="match status" value="1"/>
</dbReference>
<proteinExistence type="predicted"/>
<keyword evidence="8" id="KW-0968">Cytoplasmic vesicle</keyword>
<dbReference type="SUPFAM" id="SSF48464">
    <property type="entry name" value="ENTH/VHS domain"/>
    <property type="match status" value="1"/>
</dbReference>
<feature type="region of interest" description="Disordered" evidence="9">
    <location>
        <begin position="342"/>
        <end position="361"/>
    </location>
</feature>
<dbReference type="GO" id="GO:0030136">
    <property type="term" value="C:clathrin-coated vesicle"/>
    <property type="evidence" value="ECO:0007669"/>
    <property type="project" value="UniProtKB-SubCell"/>
</dbReference>
<dbReference type="SUPFAM" id="SSF89009">
    <property type="entry name" value="GAT-like domain"/>
    <property type="match status" value="1"/>
</dbReference>
<protein>
    <recommendedName>
        <fullName evidence="10">ENTH domain-containing protein</fullName>
    </recommendedName>
</protein>
<feature type="compositionally biased region" description="Polar residues" evidence="9">
    <location>
        <begin position="485"/>
        <end position="500"/>
    </location>
</feature>
<dbReference type="Gene3D" id="1.25.40.90">
    <property type="match status" value="1"/>
</dbReference>
<feature type="compositionally biased region" description="Polar residues" evidence="9">
    <location>
        <begin position="519"/>
        <end position="528"/>
    </location>
</feature>
<evidence type="ECO:0000256" key="8">
    <source>
        <dbReference type="ARBA" id="ARBA00023329"/>
    </source>
</evidence>
<dbReference type="GO" id="GO:0005794">
    <property type="term" value="C:Golgi apparatus"/>
    <property type="evidence" value="ECO:0007669"/>
    <property type="project" value="UniProtKB-SubCell"/>
</dbReference>
<dbReference type="InterPro" id="IPR011417">
    <property type="entry name" value="ANTH_dom"/>
</dbReference>
<keyword evidence="6" id="KW-0472">Membrane</keyword>
<dbReference type="CDD" id="cd03564">
    <property type="entry name" value="ANTH_N"/>
    <property type="match status" value="1"/>
</dbReference>
<dbReference type="GO" id="GO:0005545">
    <property type="term" value="F:1-phosphatidylinositol binding"/>
    <property type="evidence" value="ECO:0007669"/>
    <property type="project" value="InterPro"/>
</dbReference>
<dbReference type="GO" id="GO:0032050">
    <property type="term" value="F:clathrin heavy chain binding"/>
    <property type="evidence" value="ECO:0007669"/>
    <property type="project" value="TreeGrafter"/>
</dbReference>
<dbReference type="GO" id="GO:0048268">
    <property type="term" value="P:clathrin coat assembly"/>
    <property type="evidence" value="ECO:0007669"/>
    <property type="project" value="InterPro"/>
</dbReference>
<accession>A0A5B7BHS0</accession>
<feature type="domain" description="ENTH" evidence="10">
    <location>
        <begin position="27"/>
        <end position="165"/>
    </location>
</feature>
<dbReference type="InterPro" id="IPR014712">
    <property type="entry name" value="ANTH_dom_sf"/>
</dbReference>
<evidence type="ECO:0000256" key="2">
    <source>
        <dbReference type="ARBA" id="ARBA00004555"/>
    </source>
</evidence>
<dbReference type="InterPro" id="IPR008942">
    <property type="entry name" value="ENTH_VHS"/>
</dbReference>
<dbReference type="EMBL" id="GHES01037923">
    <property type="protein sequence ID" value="MPA68482.1"/>
    <property type="molecule type" value="Transcribed_RNA"/>
</dbReference>
<dbReference type="SMART" id="SM00273">
    <property type="entry name" value="ENTH"/>
    <property type="match status" value="1"/>
</dbReference>
<dbReference type="GO" id="GO:0005546">
    <property type="term" value="F:phosphatidylinositol-4,5-bisphosphate binding"/>
    <property type="evidence" value="ECO:0007669"/>
    <property type="project" value="TreeGrafter"/>
</dbReference>
<reference evidence="11" key="1">
    <citation type="submission" date="2019-08" db="EMBL/GenBank/DDBJ databases">
        <title>Reference gene set and small RNA set construction with multiple tissues from Davidia involucrata Baill.</title>
        <authorList>
            <person name="Yang H."/>
            <person name="Zhou C."/>
            <person name="Li G."/>
            <person name="Wang J."/>
            <person name="Gao P."/>
            <person name="Wang M."/>
            <person name="Wang R."/>
            <person name="Zhao Y."/>
        </authorList>
    </citation>
    <scope>NUCLEOTIDE SEQUENCE</scope>
    <source>
        <tissue evidence="11">Mixed with DoveR01_LX</tissue>
    </source>
</reference>
<dbReference type="GO" id="GO:0006900">
    <property type="term" value="P:vesicle budding from membrane"/>
    <property type="evidence" value="ECO:0007669"/>
    <property type="project" value="TreeGrafter"/>
</dbReference>
<gene>
    <name evidence="11" type="ORF">Din_037923</name>
</gene>
<dbReference type="Gene3D" id="1.20.58.150">
    <property type="entry name" value="ANTH domain"/>
    <property type="match status" value="1"/>
</dbReference>
<dbReference type="GO" id="GO:0000149">
    <property type="term" value="F:SNARE binding"/>
    <property type="evidence" value="ECO:0007669"/>
    <property type="project" value="TreeGrafter"/>
</dbReference>
<keyword evidence="5" id="KW-0333">Golgi apparatus</keyword>
<sequence>MAVSGSAQNFRKALGALKDSTKVGLAKVNSDNKELDVAIVKATNHVEVLAKEKHIQTIFDALSASRPRVDVAYCIHALARRLAKTHNWAVALKTLIVLHRALREVDPTFHEELINYSQSRGLMLNLSHFKDDSSPNAWDYSAWVRSYALYLEEHLECFRILKYDVQKDRSRTKELDTPELLGQLPALQQLLFRLLDCQPEGAARYNYVIQYALAIVAAESVQLYVAITDGTLNLVDKFFEMQRHDAVRALEIYRKAGSQAARLSEFFEICRGLDFGRGQKYIKIEQPPASFMTAMEDYVKEAPQTLMLPWKVNNDDRVATPKGTAASEPDLKTDHKQCIDVEEKSDPSVTSPELPNNDHSDAVATPQVIDLLGLDELIQEASELDDKNALALAIVTPENPCISANGLDLACQSNNWEFALVTAPSSNGATVADSKLAGGLDRLTLDSLYEDALARRPNQDENYHMGQMAPNPFEAVHYTQDPFHASSNIAPPTNVQQQQPMIGHDPTNPFIEQGAPSYPSESPCSGLI</sequence>
<dbReference type="InterPro" id="IPR013809">
    <property type="entry name" value="ENTH"/>
</dbReference>
<evidence type="ECO:0000256" key="4">
    <source>
        <dbReference type="ARBA" id="ARBA00022583"/>
    </source>
</evidence>
<keyword evidence="7" id="KW-0168">Coated pit</keyword>
<name>A0A5B7BHS0_DAVIN</name>
<dbReference type="FunFam" id="1.20.58.150:FF:000006">
    <property type="entry name" value="putative clathrin assembly protein At5g35200"/>
    <property type="match status" value="1"/>
</dbReference>
<evidence type="ECO:0000256" key="9">
    <source>
        <dbReference type="SAM" id="MobiDB-lite"/>
    </source>
</evidence>
<dbReference type="Pfam" id="PF07651">
    <property type="entry name" value="ANTH"/>
    <property type="match status" value="1"/>
</dbReference>
<comment type="subcellular location">
    <subcellularLocation>
        <location evidence="1">Cytoplasmic vesicle</location>
        <location evidence="1">Clathrin-coated vesicle</location>
    </subcellularLocation>
    <subcellularLocation>
        <location evidence="2">Golgi apparatus</location>
    </subcellularLocation>
    <subcellularLocation>
        <location evidence="3">Membrane</location>
        <location evidence="3">Clathrin-coated pit</location>
    </subcellularLocation>
</comment>
<dbReference type="AlphaFoldDB" id="A0A5B7BHS0"/>
<dbReference type="PANTHER" id="PTHR22951:SF97">
    <property type="entry name" value="ENTH DOMAIN-CONTAINING PROTEIN"/>
    <property type="match status" value="1"/>
</dbReference>
<keyword evidence="4" id="KW-0254">Endocytosis</keyword>
<organism evidence="11">
    <name type="scientific">Davidia involucrata</name>
    <name type="common">Dove tree</name>
    <dbReference type="NCBI Taxonomy" id="16924"/>
    <lineage>
        <taxon>Eukaryota</taxon>
        <taxon>Viridiplantae</taxon>
        <taxon>Streptophyta</taxon>
        <taxon>Embryophyta</taxon>
        <taxon>Tracheophyta</taxon>
        <taxon>Spermatophyta</taxon>
        <taxon>Magnoliopsida</taxon>
        <taxon>eudicotyledons</taxon>
        <taxon>Gunneridae</taxon>
        <taxon>Pentapetalae</taxon>
        <taxon>asterids</taxon>
        <taxon>Cornales</taxon>
        <taxon>Nyssaceae</taxon>
        <taxon>Davidia</taxon>
    </lineage>
</organism>
<dbReference type="InterPro" id="IPR048050">
    <property type="entry name" value="ANTH_N_plant"/>
</dbReference>
<evidence type="ECO:0000256" key="3">
    <source>
        <dbReference type="ARBA" id="ARBA00004600"/>
    </source>
</evidence>
<dbReference type="InterPro" id="IPR045192">
    <property type="entry name" value="AP180-like"/>
</dbReference>
<dbReference type="PANTHER" id="PTHR22951">
    <property type="entry name" value="CLATHRIN ASSEMBLY PROTEIN"/>
    <property type="match status" value="1"/>
</dbReference>
<dbReference type="GO" id="GO:0072583">
    <property type="term" value="P:clathrin-dependent endocytosis"/>
    <property type="evidence" value="ECO:0007669"/>
    <property type="project" value="InterPro"/>
</dbReference>
<evidence type="ECO:0000256" key="1">
    <source>
        <dbReference type="ARBA" id="ARBA00004132"/>
    </source>
</evidence>
<dbReference type="FunFam" id="1.25.40.90:FF:000005">
    <property type="entry name" value="Clathrin assembly protein AP180"/>
    <property type="match status" value="1"/>
</dbReference>
<dbReference type="GO" id="GO:0005905">
    <property type="term" value="C:clathrin-coated pit"/>
    <property type="evidence" value="ECO:0007669"/>
    <property type="project" value="UniProtKB-SubCell"/>
</dbReference>
<evidence type="ECO:0000256" key="5">
    <source>
        <dbReference type="ARBA" id="ARBA00023034"/>
    </source>
</evidence>
<evidence type="ECO:0000256" key="6">
    <source>
        <dbReference type="ARBA" id="ARBA00023136"/>
    </source>
</evidence>
<evidence type="ECO:0000313" key="11">
    <source>
        <dbReference type="EMBL" id="MPA68482.1"/>
    </source>
</evidence>